<keyword evidence="1" id="KW-0812">Transmembrane</keyword>
<dbReference type="AlphaFoldDB" id="I1ZPE1"/>
<dbReference type="PANTHER" id="PTHR37314:SF4">
    <property type="entry name" value="UPF0700 TRANSMEMBRANE PROTEIN YOAK"/>
    <property type="match status" value="1"/>
</dbReference>
<keyword evidence="1" id="KW-0472">Membrane</keyword>
<dbReference type="InterPro" id="IPR010699">
    <property type="entry name" value="DUF1275"/>
</dbReference>
<feature type="transmembrane region" description="Helical" evidence="1">
    <location>
        <begin position="108"/>
        <end position="126"/>
    </location>
</feature>
<protein>
    <submittedName>
        <fullName evidence="2">Uncharacterized protein</fullName>
    </submittedName>
</protein>
<dbReference type="KEGG" id="scf:Spaf_1977"/>
<feature type="transmembrane region" description="Helical" evidence="1">
    <location>
        <begin position="132"/>
        <end position="149"/>
    </location>
</feature>
<dbReference type="Pfam" id="PF06912">
    <property type="entry name" value="DUF1275"/>
    <property type="match status" value="1"/>
</dbReference>
<dbReference type="STRING" id="1114965.Spaf_1977"/>
<evidence type="ECO:0000313" key="3">
    <source>
        <dbReference type="Proteomes" id="UP000002865"/>
    </source>
</evidence>
<feature type="transmembrane region" description="Helical" evidence="1">
    <location>
        <begin position="214"/>
        <end position="232"/>
    </location>
</feature>
<name>I1ZPE1_STRPA</name>
<evidence type="ECO:0000313" key="2">
    <source>
        <dbReference type="EMBL" id="AFJ26915.1"/>
    </source>
</evidence>
<keyword evidence="1" id="KW-1133">Transmembrane helix</keyword>
<dbReference type="HOGENOM" id="CLU_079303_2_0_9"/>
<organism evidence="2 3">
    <name type="scientific">Streptococcus parasanguinis FW213</name>
    <dbReference type="NCBI Taxonomy" id="1114965"/>
    <lineage>
        <taxon>Bacteria</taxon>
        <taxon>Bacillati</taxon>
        <taxon>Bacillota</taxon>
        <taxon>Bacilli</taxon>
        <taxon>Lactobacillales</taxon>
        <taxon>Streptococcaceae</taxon>
        <taxon>Streptococcus</taxon>
    </lineage>
</organism>
<evidence type="ECO:0000256" key="1">
    <source>
        <dbReference type="SAM" id="Phobius"/>
    </source>
</evidence>
<feature type="transmembrane region" description="Helical" evidence="1">
    <location>
        <begin position="29"/>
        <end position="49"/>
    </location>
</feature>
<dbReference type="EMBL" id="CP003122">
    <property type="protein sequence ID" value="AFJ26915.1"/>
    <property type="molecule type" value="Genomic_DNA"/>
</dbReference>
<dbReference type="PANTHER" id="PTHR37314">
    <property type="entry name" value="SLR0142 PROTEIN"/>
    <property type="match status" value="1"/>
</dbReference>
<dbReference type="PATRIC" id="fig|1114965.3.peg.1888"/>
<accession>I1ZPE1</accession>
<dbReference type="PaxDb" id="1114965-Spaf_1977"/>
<reference evidence="2 3" key="1">
    <citation type="journal article" date="2012" name="PLoS ONE">
        <title>Complete Genome and Transcriptomes of Streptococcus parasanguinis FW213: Phylogenic Relations and Potential Virulence Mechanisms.</title>
        <authorList>
            <person name="Geng J."/>
            <person name="Chiu C.H."/>
            <person name="Tang P."/>
            <person name="Chen Y."/>
            <person name="Shieh H.R."/>
            <person name="Hu S."/>
            <person name="Chen Y.Y."/>
        </authorList>
    </citation>
    <scope>NUCLEOTIDE SEQUENCE [LARGE SCALE GENOMIC DNA]</scope>
    <source>
        <strain evidence="2 3">FW213</strain>
    </source>
</reference>
<dbReference type="Proteomes" id="UP000002865">
    <property type="component" value="Chromosome"/>
</dbReference>
<feature type="transmembrane region" description="Helical" evidence="1">
    <location>
        <begin position="187"/>
        <end position="208"/>
    </location>
</feature>
<feature type="transmembrane region" description="Helical" evidence="1">
    <location>
        <begin position="76"/>
        <end position="96"/>
    </location>
</feature>
<gene>
    <name evidence="2" type="ORF">Spaf_1977</name>
</gene>
<dbReference type="eggNOG" id="COG3619">
    <property type="taxonomic scope" value="Bacteria"/>
</dbReference>
<sequence length="244" mass="27797">MQSGIINIIEIKRDKTMEEKIILPQNTRLMGALLGFIGGGLDVFCHMHYRSLVATQTGNLLLLIADWHDPRVENTIMRFSSIIFFSIGFLVALHIKEYRKTAFWRTKMLIPLFVVTLLIPLVSVIPPVEVPFIAFGTGMMMLTFTGSLIENHPYVIFMTSGNYRKMLTALYRITRGKGDLDEYRRQAMNYGIVVGSFVAGAISVAILMHFIHQWAIWLITANLFLIMSYYTARVKQLGLQTDNL</sequence>
<proteinExistence type="predicted"/>